<feature type="binding site" evidence="11">
    <location>
        <begin position="120"/>
        <end position="125"/>
    </location>
    <ligand>
        <name>ATP</name>
        <dbReference type="ChEBI" id="CHEBI:30616"/>
    </ligand>
</feature>
<evidence type="ECO:0000259" key="12">
    <source>
        <dbReference type="SMART" id="SM00387"/>
    </source>
</evidence>
<dbReference type="GO" id="GO:0005524">
    <property type="term" value="F:ATP binding"/>
    <property type="evidence" value="ECO:0007669"/>
    <property type="project" value="UniProtKB-UniRule"/>
</dbReference>
<keyword evidence="4 10" id="KW-0547">Nucleotide-binding</keyword>
<feature type="binding site" evidence="11">
    <location>
        <position position="36"/>
    </location>
    <ligand>
        <name>ATP</name>
        <dbReference type="ChEBI" id="CHEBI:30616"/>
    </ligand>
</feature>
<evidence type="ECO:0000256" key="8">
    <source>
        <dbReference type="ARBA" id="ARBA00058590"/>
    </source>
</evidence>
<dbReference type="Pfam" id="PF00183">
    <property type="entry name" value="HSP90"/>
    <property type="match status" value="1"/>
</dbReference>
<evidence type="ECO:0000256" key="1">
    <source>
        <dbReference type="ARBA" id="ARBA00004496"/>
    </source>
</evidence>
<feature type="region of interest" description="C" evidence="10">
    <location>
        <begin position="547"/>
        <end position="619"/>
    </location>
</feature>
<dbReference type="InterPro" id="IPR019805">
    <property type="entry name" value="Heat_shock_protein_90_CS"/>
</dbReference>
<comment type="subunit">
    <text evidence="10">Homodimer.</text>
</comment>
<name>A0AAX0LAW4_9BACT</name>
<feature type="binding site" evidence="11">
    <location>
        <begin position="98"/>
        <end position="99"/>
    </location>
    <ligand>
        <name>ATP</name>
        <dbReference type="ChEBI" id="CHEBI:30616"/>
    </ligand>
</feature>
<dbReference type="InterPro" id="IPR003594">
    <property type="entry name" value="HATPase_dom"/>
</dbReference>
<feature type="binding site" evidence="11">
    <location>
        <position position="78"/>
    </location>
    <ligand>
        <name>ATP</name>
        <dbReference type="ChEBI" id="CHEBI:30616"/>
    </ligand>
</feature>
<dbReference type="Proteomes" id="UP000189728">
    <property type="component" value="Unassembled WGS sequence"/>
</dbReference>
<dbReference type="GO" id="GO:0051082">
    <property type="term" value="F:unfolded protein binding"/>
    <property type="evidence" value="ECO:0007669"/>
    <property type="project" value="UniProtKB-UniRule"/>
</dbReference>
<dbReference type="PIRSF" id="PIRSF002583">
    <property type="entry name" value="Hsp90"/>
    <property type="match status" value="1"/>
</dbReference>
<evidence type="ECO:0000313" key="13">
    <source>
        <dbReference type="EMBL" id="OPA77994.1"/>
    </source>
</evidence>
<evidence type="ECO:0000256" key="11">
    <source>
        <dbReference type="PIRSR" id="PIRSR002583-1"/>
    </source>
</evidence>
<feature type="binding site" evidence="11">
    <location>
        <position position="83"/>
    </location>
    <ligand>
        <name>ATP</name>
        <dbReference type="ChEBI" id="CHEBI:30616"/>
    </ligand>
</feature>
<dbReference type="InterPro" id="IPR037196">
    <property type="entry name" value="HSP90_C"/>
</dbReference>
<evidence type="ECO:0000256" key="9">
    <source>
        <dbReference type="ARBA" id="ARBA00070675"/>
    </source>
</evidence>
<evidence type="ECO:0000256" key="7">
    <source>
        <dbReference type="ARBA" id="ARBA00023186"/>
    </source>
</evidence>
<dbReference type="InterPro" id="IPR036890">
    <property type="entry name" value="HATPase_C_sf"/>
</dbReference>
<accession>A0AAX0LAW4</accession>
<dbReference type="Gene3D" id="1.20.120.790">
    <property type="entry name" value="Heat shock protein 90, C-terminal domain"/>
    <property type="match status" value="1"/>
</dbReference>
<comment type="similarity">
    <text evidence="2 10">Belongs to the heat shock protein 90 family.</text>
</comment>
<organism evidence="13 14">
    <name type="scientific">Campylobacter pinnipediorum subsp. pinnipediorum</name>
    <dbReference type="NCBI Taxonomy" id="1660067"/>
    <lineage>
        <taxon>Bacteria</taxon>
        <taxon>Pseudomonadati</taxon>
        <taxon>Campylobacterota</taxon>
        <taxon>Epsilonproteobacteria</taxon>
        <taxon>Campylobacterales</taxon>
        <taxon>Campylobacteraceae</taxon>
        <taxon>Campylobacter</taxon>
    </lineage>
</organism>
<evidence type="ECO:0000256" key="2">
    <source>
        <dbReference type="ARBA" id="ARBA00008239"/>
    </source>
</evidence>
<dbReference type="CDD" id="cd16927">
    <property type="entry name" value="HATPase_Hsp90-like"/>
    <property type="match status" value="1"/>
</dbReference>
<dbReference type="SMART" id="SM00387">
    <property type="entry name" value="HATPase_c"/>
    <property type="match status" value="1"/>
</dbReference>
<dbReference type="FunFam" id="3.30.565.10:FF:000009">
    <property type="entry name" value="Molecular chaperone HtpG"/>
    <property type="match status" value="1"/>
</dbReference>
<dbReference type="PROSITE" id="PS00298">
    <property type="entry name" value="HSP90"/>
    <property type="match status" value="1"/>
</dbReference>
<evidence type="ECO:0000256" key="4">
    <source>
        <dbReference type="ARBA" id="ARBA00022741"/>
    </source>
</evidence>
<dbReference type="RefSeq" id="WP_078415480.1">
    <property type="nucleotide sequence ID" value="NZ_MCRK01000034.1"/>
</dbReference>
<dbReference type="GO" id="GO:0005737">
    <property type="term" value="C:cytoplasm"/>
    <property type="evidence" value="ECO:0007669"/>
    <property type="project" value="UniProtKB-SubCell"/>
</dbReference>
<dbReference type="GO" id="GO:0016887">
    <property type="term" value="F:ATP hydrolysis activity"/>
    <property type="evidence" value="ECO:0007669"/>
    <property type="project" value="InterPro"/>
</dbReference>
<dbReference type="Pfam" id="PF13589">
    <property type="entry name" value="HATPase_c_3"/>
    <property type="match status" value="1"/>
</dbReference>
<gene>
    <name evidence="10" type="primary">htpG</name>
    <name evidence="13" type="ORF">BFG04_03495</name>
</gene>
<feature type="binding site" evidence="11">
    <location>
        <position position="169"/>
    </location>
    <ligand>
        <name>ATP</name>
        <dbReference type="ChEBI" id="CHEBI:30616"/>
    </ligand>
</feature>
<keyword evidence="3 10" id="KW-0963">Cytoplasm</keyword>
<dbReference type="SUPFAM" id="SSF54211">
    <property type="entry name" value="Ribosomal protein S5 domain 2-like"/>
    <property type="match status" value="1"/>
</dbReference>
<dbReference type="FunFam" id="3.30.230.80:FF:000002">
    <property type="entry name" value="Molecular chaperone HtpG"/>
    <property type="match status" value="1"/>
</dbReference>
<keyword evidence="7 10" id="KW-0143">Chaperone</keyword>
<protein>
    <recommendedName>
        <fullName evidence="9 10">Chaperone protein HtpG</fullName>
    </recommendedName>
    <alternativeName>
        <fullName evidence="10">Heat shock protein HtpG</fullName>
    </alternativeName>
    <alternativeName>
        <fullName evidence="10">High temperature protein G</fullName>
    </alternativeName>
</protein>
<dbReference type="SUPFAM" id="SSF55874">
    <property type="entry name" value="ATPase domain of HSP90 chaperone/DNA topoisomerase II/histidine kinase"/>
    <property type="match status" value="1"/>
</dbReference>
<dbReference type="AlphaFoldDB" id="A0AAX0LAW4"/>
<feature type="binding site" evidence="11">
    <location>
        <position position="32"/>
    </location>
    <ligand>
        <name>ATP</name>
        <dbReference type="ChEBI" id="CHEBI:30616"/>
    </ligand>
</feature>
<keyword evidence="5 10" id="KW-0067">ATP-binding</keyword>
<dbReference type="SUPFAM" id="SSF110942">
    <property type="entry name" value="HSP90 C-terminal domain"/>
    <property type="match status" value="1"/>
</dbReference>
<dbReference type="Gene3D" id="3.30.230.80">
    <property type="match status" value="1"/>
</dbReference>
<dbReference type="HAMAP" id="MF_00505">
    <property type="entry name" value="HSP90"/>
    <property type="match status" value="1"/>
</dbReference>
<feature type="domain" description="Histidine kinase/HSP90-like ATPase" evidence="12">
    <location>
        <begin position="25"/>
        <end position="179"/>
    </location>
</feature>
<sequence length="619" mass="71230">MADKFEFQTEVNDLLNLMIHSLYSNKEIFLRELISNASDALDKLNYLCLTNDKYKQLQYSAKIDIQFDKENKTLTISDNGIGMNKDELIANLGTIARSGTKGFLSSLSGDAKKDSSLIGQFGVGFYSAFMVANKIEVVSKKALEEEAYKWTSDAKSYEIENTQKQEHGTSITLYLNDEEFADEWRLENIIKKYSNHIPYPIFMDKSEYIPPKDEEKEGTYESKNTQINKASALWRMNKASIKADEYNEFYKQISHDSTDPILHIHTKAEGKIEYSSLFYIPSVEPFDLFRVDYQSGVKLYVKRVFITDDAKELLPPYLRFVRGVLDVEDLPLNVSREILQENAIMRSVKEQSIKKILNELKKLKESDKEKYIKFYTLFGKVLKEGLYGFGAEKEQILDLVLFKSTTRDGLVSLKEYKESMKDDQKSIYYISGNNENMLRNSPLLESFKSKNIEVLIMDEEIDTIVMPMVNEFDKTPLKSISHSDIDDEIKTENEDKKDESAIANTLVKMREILKDEVKDVKLSSRLSESAAVLIYDKNDPDFAMQGILKQMGQNNMPKVKPILEINANHEIYNKLEKNELMVNDISRLLLDMAKINEGMSIENPSEFSKILTKIMVKAI</sequence>
<dbReference type="GO" id="GO:0140662">
    <property type="term" value="F:ATP-dependent protein folding chaperone"/>
    <property type="evidence" value="ECO:0007669"/>
    <property type="project" value="InterPro"/>
</dbReference>
<dbReference type="Gene3D" id="3.40.50.11260">
    <property type="match status" value="1"/>
</dbReference>
<dbReference type="NCBIfam" id="NF003555">
    <property type="entry name" value="PRK05218.1"/>
    <property type="match status" value="1"/>
</dbReference>
<dbReference type="EMBL" id="MCRK01000034">
    <property type="protein sequence ID" value="OPA77994.1"/>
    <property type="molecule type" value="Genomic_DNA"/>
</dbReference>
<evidence type="ECO:0000256" key="3">
    <source>
        <dbReference type="ARBA" id="ARBA00022490"/>
    </source>
</evidence>
<dbReference type="Gene3D" id="3.30.565.10">
    <property type="entry name" value="Histidine kinase-like ATPase, C-terminal domain"/>
    <property type="match status" value="1"/>
</dbReference>
<dbReference type="InterPro" id="IPR020568">
    <property type="entry name" value="Ribosomal_Su5_D2-typ_SF"/>
</dbReference>
<proteinExistence type="inferred from homology"/>
<keyword evidence="6 10" id="KW-0346">Stress response</keyword>
<feature type="binding site" evidence="11">
    <location>
        <position position="336"/>
    </location>
    <ligand>
        <name>ATP</name>
        <dbReference type="ChEBI" id="CHEBI:30616"/>
    </ligand>
</feature>
<comment type="caution">
    <text evidence="10">Lacks conserved residue(s) required for the propagation of feature annotation.</text>
</comment>
<evidence type="ECO:0000256" key="6">
    <source>
        <dbReference type="ARBA" id="ARBA00023016"/>
    </source>
</evidence>
<dbReference type="InterPro" id="IPR020575">
    <property type="entry name" value="Hsp90_N"/>
</dbReference>
<comment type="subcellular location">
    <subcellularLocation>
        <location evidence="1 10">Cytoplasm</location>
    </subcellularLocation>
</comment>
<feature type="binding site" evidence="11">
    <location>
        <position position="91"/>
    </location>
    <ligand>
        <name>ATP</name>
        <dbReference type="ChEBI" id="CHEBI:30616"/>
    </ligand>
</feature>
<evidence type="ECO:0000256" key="5">
    <source>
        <dbReference type="ARBA" id="ARBA00022840"/>
    </source>
</evidence>
<reference evidence="13 14" key="1">
    <citation type="submission" date="2016-08" db="EMBL/GenBank/DDBJ databases">
        <title>Campylobacter species from sea mammals.</title>
        <authorList>
            <person name="Gilbert M.J."/>
            <person name="Byrne B.A."/>
            <person name="Zomer A.L."/>
            <person name="Wagenaar J.A."/>
        </authorList>
    </citation>
    <scope>NUCLEOTIDE SEQUENCE [LARGE SCALE GENOMIC DNA]</scope>
    <source>
        <strain evidence="13 14">1105248</strain>
    </source>
</reference>
<dbReference type="PANTHER" id="PTHR11528">
    <property type="entry name" value="HEAT SHOCK PROTEIN 90 FAMILY MEMBER"/>
    <property type="match status" value="1"/>
</dbReference>
<dbReference type="PRINTS" id="PR00775">
    <property type="entry name" value="HEATSHOCK90"/>
</dbReference>
<dbReference type="InterPro" id="IPR001404">
    <property type="entry name" value="Hsp90_fam"/>
</dbReference>
<evidence type="ECO:0000313" key="14">
    <source>
        <dbReference type="Proteomes" id="UP000189728"/>
    </source>
</evidence>
<comment type="function">
    <text evidence="8 10">Molecular chaperone. Has ATPase activity.</text>
</comment>
<comment type="caution">
    <text evidence="13">The sequence shown here is derived from an EMBL/GenBank/DDBJ whole genome shotgun (WGS) entry which is preliminary data.</text>
</comment>
<evidence type="ECO:0000256" key="10">
    <source>
        <dbReference type="HAMAP-Rule" id="MF_00505"/>
    </source>
</evidence>
<feature type="region of interest" description="A; substrate-binding" evidence="10">
    <location>
        <begin position="1"/>
        <end position="336"/>
    </location>
</feature>